<dbReference type="InterPro" id="IPR005828">
    <property type="entry name" value="MFS_sugar_transport-like"/>
</dbReference>
<dbReference type="OrthoDB" id="5296287at2759"/>
<feature type="transmembrane region" description="Helical" evidence="6">
    <location>
        <begin position="166"/>
        <end position="187"/>
    </location>
</feature>
<organism evidence="8 9">
    <name type="scientific">Zasmidium cellare ATCC 36951</name>
    <dbReference type="NCBI Taxonomy" id="1080233"/>
    <lineage>
        <taxon>Eukaryota</taxon>
        <taxon>Fungi</taxon>
        <taxon>Dikarya</taxon>
        <taxon>Ascomycota</taxon>
        <taxon>Pezizomycotina</taxon>
        <taxon>Dothideomycetes</taxon>
        <taxon>Dothideomycetidae</taxon>
        <taxon>Mycosphaerellales</taxon>
        <taxon>Mycosphaerellaceae</taxon>
        <taxon>Zasmidium</taxon>
    </lineage>
</organism>
<gene>
    <name evidence="8" type="ORF">M409DRAFT_53757</name>
</gene>
<keyword evidence="3 6" id="KW-0812">Transmembrane</keyword>
<keyword evidence="5 6" id="KW-0472">Membrane</keyword>
<feature type="transmembrane region" description="Helical" evidence="6">
    <location>
        <begin position="80"/>
        <end position="98"/>
    </location>
</feature>
<sequence length="550" mass="60290">MGLKSIIARTSLAKYSEALRSAPREVIWSPVLLGAAFIYAAAAIPLTWDQGAGSAVPSLAGFQQHFGISSGSNAGAIKNFVSLVYIGDAVGAALSFLINDQVGRRCAYRIYLAIWALGYIVLITSPNVAGLYASRVISGLGIGALSVVGPLAIIEIAPPQIRGVLGAWYTVCQLLALMTSTFCIYGVQLHIDTSRLQYQVVYIVPMVFMALLALASFFIPESPRWLLMVDRYDEGRNALVKFRRLPEADPRLQAELEEIVRSLRAETELSGSGARSLHGVKMVVKEMFTVKANLRRLQQVLILYMLPQLSGGNSFTNYFIPIVKIVGAWHNATHGIFLNALYGTAKFGFSLIASFLLIDVIGRRGSLFLGVTIQLIANIYLAVYTKVNEDGGASKGASDGALAFVFIQAFGYTTGLLTLPYVLGSEIWPNRVRSLGAALSQTFHWLFHFSMTYAVPSLLARTHNWGGFIFFAVWCVIALLYVYLMVPEVANLTMEEIDHIYQNPHFMLGRRYKGNPKTTSEESQVLDGLELECIASNMTAGDLKDKRGVR</sequence>
<dbReference type="InterPro" id="IPR036259">
    <property type="entry name" value="MFS_trans_sf"/>
</dbReference>
<accession>A0A6A6CPK8</accession>
<feature type="transmembrane region" description="Helical" evidence="6">
    <location>
        <begin position="136"/>
        <end position="154"/>
    </location>
</feature>
<feature type="transmembrane region" description="Helical" evidence="6">
    <location>
        <begin position="403"/>
        <end position="423"/>
    </location>
</feature>
<dbReference type="PROSITE" id="PS00216">
    <property type="entry name" value="SUGAR_TRANSPORT_1"/>
    <property type="match status" value="1"/>
</dbReference>
<dbReference type="RefSeq" id="XP_033668681.1">
    <property type="nucleotide sequence ID" value="XM_033812458.1"/>
</dbReference>
<dbReference type="InterPro" id="IPR050360">
    <property type="entry name" value="MFS_Sugar_Transporters"/>
</dbReference>
<evidence type="ECO:0000259" key="7">
    <source>
        <dbReference type="PROSITE" id="PS50850"/>
    </source>
</evidence>
<feature type="transmembrane region" description="Helical" evidence="6">
    <location>
        <begin position="435"/>
        <end position="459"/>
    </location>
</feature>
<dbReference type="InterPro" id="IPR020846">
    <property type="entry name" value="MFS_dom"/>
</dbReference>
<dbReference type="Gene3D" id="1.20.1250.20">
    <property type="entry name" value="MFS general substrate transporter like domains"/>
    <property type="match status" value="1"/>
</dbReference>
<feature type="transmembrane region" description="Helical" evidence="6">
    <location>
        <begin position="365"/>
        <end position="383"/>
    </location>
</feature>
<dbReference type="PANTHER" id="PTHR48022:SF59">
    <property type="entry name" value="MAJOR FACILITATOR SUPERFAMILY (MFS) PROFILE DOMAIN-CONTAINING PROTEIN"/>
    <property type="match status" value="1"/>
</dbReference>
<feature type="transmembrane region" description="Helical" evidence="6">
    <location>
        <begin position="199"/>
        <end position="219"/>
    </location>
</feature>
<feature type="transmembrane region" description="Helical" evidence="6">
    <location>
        <begin position="26"/>
        <end position="48"/>
    </location>
</feature>
<feature type="domain" description="Major facilitator superfamily (MFS) profile" evidence="7">
    <location>
        <begin position="35"/>
        <end position="490"/>
    </location>
</feature>
<evidence type="ECO:0000256" key="6">
    <source>
        <dbReference type="SAM" id="Phobius"/>
    </source>
</evidence>
<feature type="transmembrane region" description="Helical" evidence="6">
    <location>
        <begin position="301"/>
        <end position="320"/>
    </location>
</feature>
<dbReference type="Proteomes" id="UP000799537">
    <property type="component" value="Unassembled WGS sequence"/>
</dbReference>
<dbReference type="PROSITE" id="PS50850">
    <property type="entry name" value="MFS"/>
    <property type="match status" value="1"/>
</dbReference>
<dbReference type="GO" id="GO:0016020">
    <property type="term" value="C:membrane"/>
    <property type="evidence" value="ECO:0007669"/>
    <property type="project" value="UniProtKB-SubCell"/>
</dbReference>
<evidence type="ECO:0000313" key="8">
    <source>
        <dbReference type="EMBL" id="KAF2167792.1"/>
    </source>
</evidence>
<evidence type="ECO:0000256" key="5">
    <source>
        <dbReference type="ARBA" id="ARBA00023136"/>
    </source>
</evidence>
<name>A0A6A6CPK8_ZASCE</name>
<keyword evidence="9" id="KW-1185">Reference proteome</keyword>
<dbReference type="AlphaFoldDB" id="A0A6A6CPK8"/>
<dbReference type="GeneID" id="54565730"/>
<keyword evidence="4 6" id="KW-1133">Transmembrane helix</keyword>
<evidence type="ECO:0000256" key="1">
    <source>
        <dbReference type="ARBA" id="ARBA00004141"/>
    </source>
</evidence>
<dbReference type="PANTHER" id="PTHR48022">
    <property type="entry name" value="PLASTIDIC GLUCOSE TRANSPORTER 4"/>
    <property type="match status" value="1"/>
</dbReference>
<feature type="transmembrane region" description="Helical" evidence="6">
    <location>
        <begin position="340"/>
        <end position="358"/>
    </location>
</feature>
<dbReference type="SUPFAM" id="SSF103473">
    <property type="entry name" value="MFS general substrate transporter"/>
    <property type="match status" value="1"/>
</dbReference>
<evidence type="ECO:0000256" key="2">
    <source>
        <dbReference type="ARBA" id="ARBA00010992"/>
    </source>
</evidence>
<proteinExistence type="inferred from homology"/>
<evidence type="ECO:0000256" key="4">
    <source>
        <dbReference type="ARBA" id="ARBA00022989"/>
    </source>
</evidence>
<evidence type="ECO:0000256" key="3">
    <source>
        <dbReference type="ARBA" id="ARBA00022692"/>
    </source>
</evidence>
<dbReference type="InterPro" id="IPR005829">
    <property type="entry name" value="Sugar_transporter_CS"/>
</dbReference>
<dbReference type="EMBL" id="ML993592">
    <property type="protein sequence ID" value="KAF2167792.1"/>
    <property type="molecule type" value="Genomic_DNA"/>
</dbReference>
<comment type="subcellular location">
    <subcellularLocation>
        <location evidence="1">Membrane</location>
        <topology evidence="1">Multi-pass membrane protein</topology>
    </subcellularLocation>
</comment>
<evidence type="ECO:0000313" key="9">
    <source>
        <dbReference type="Proteomes" id="UP000799537"/>
    </source>
</evidence>
<dbReference type="GO" id="GO:0005351">
    <property type="term" value="F:carbohydrate:proton symporter activity"/>
    <property type="evidence" value="ECO:0007669"/>
    <property type="project" value="TreeGrafter"/>
</dbReference>
<protein>
    <recommendedName>
        <fullName evidence="7">Major facilitator superfamily (MFS) profile domain-containing protein</fullName>
    </recommendedName>
</protein>
<reference evidence="8" key="1">
    <citation type="journal article" date="2020" name="Stud. Mycol.">
        <title>101 Dothideomycetes genomes: a test case for predicting lifestyles and emergence of pathogens.</title>
        <authorList>
            <person name="Haridas S."/>
            <person name="Albert R."/>
            <person name="Binder M."/>
            <person name="Bloem J."/>
            <person name="Labutti K."/>
            <person name="Salamov A."/>
            <person name="Andreopoulos B."/>
            <person name="Baker S."/>
            <person name="Barry K."/>
            <person name="Bills G."/>
            <person name="Bluhm B."/>
            <person name="Cannon C."/>
            <person name="Castanera R."/>
            <person name="Culley D."/>
            <person name="Daum C."/>
            <person name="Ezra D."/>
            <person name="Gonzalez J."/>
            <person name="Henrissat B."/>
            <person name="Kuo A."/>
            <person name="Liang C."/>
            <person name="Lipzen A."/>
            <person name="Lutzoni F."/>
            <person name="Magnuson J."/>
            <person name="Mondo S."/>
            <person name="Nolan M."/>
            <person name="Ohm R."/>
            <person name="Pangilinan J."/>
            <person name="Park H.-J."/>
            <person name="Ramirez L."/>
            <person name="Alfaro M."/>
            <person name="Sun H."/>
            <person name="Tritt A."/>
            <person name="Yoshinaga Y."/>
            <person name="Zwiers L.-H."/>
            <person name="Turgeon B."/>
            <person name="Goodwin S."/>
            <person name="Spatafora J."/>
            <person name="Crous P."/>
            <person name="Grigoriev I."/>
        </authorList>
    </citation>
    <scope>NUCLEOTIDE SEQUENCE</scope>
    <source>
        <strain evidence="8">ATCC 36951</strain>
    </source>
</reference>
<feature type="transmembrane region" description="Helical" evidence="6">
    <location>
        <begin position="110"/>
        <end position="130"/>
    </location>
</feature>
<dbReference type="Pfam" id="PF00083">
    <property type="entry name" value="Sugar_tr"/>
    <property type="match status" value="1"/>
</dbReference>
<feature type="transmembrane region" description="Helical" evidence="6">
    <location>
        <begin position="465"/>
        <end position="484"/>
    </location>
</feature>
<comment type="similarity">
    <text evidence="2">Belongs to the major facilitator superfamily. Sugar transporter (TC 2.A.1.1) family.</text>
</comment>